<dbReference type="PANTHER" id="PTHR35307">
    <property type="entry name" value="PROTEIN, PUTATIVE-RELATED"/>
    <property type="match status" value="1"/>
</dbReference>
<protein>
    <submittedName>
        <fullName evidence="1">Uncharacterized protein</fullName>
    </submittedName>
</protein>
<evidence type="ECO:0000313" key="1">
    <source>
        <dbReference type="EMBL" id="PWA57905.1"/>
    </source>
</evidence>
<dbReference type="AlphaFoldDB" id="A0A2U1M9J1"/>
<dbReference type="PANTHER" id="PTHR35307:SF9">
    <property type="entry name" value="TRANSMEMBRANE PROTEIN"/>
    <property type="match status" value="1"/>
</dbReference>
<reference evidence="1 2" key="1">
    <citation type="journal article" date="2018" name="Mol. Plant">
        <title>The genome of Artemisia annua provides insight into the evolution of Asteraceae family and artemisinin biosynthesis.</title>
        <authorList>
            <person name="Shen Q."/>
            <person name="Zhang L."/>
            <person name="Liao Z."/>
            <person name="Wang S."/>
            <person name="Yan T."/>
            <person name="Shi P."/>
            <person name="Liu M."/>
            <person name="Fu X."/>
            <person name="Pan Q."/>
            <person name="Wang Y."/>
            <person name="Lv Z."/>
            <person name="Lu X."/>
            <person name="Zhang F."/>
            <person name="Jiang W."/>
            <person name="Ma Y."/>
            <person name="Chen M."/>
            <person name="Hao X."/>
            <person name="Li L."/>
            <person name="Tang Y."/>
            <person name="Lv G."/>
            <person name="Zhou Y."/>
            <person name="Sun X."/>
            <person name="Brodelius P.E."/>
            <person name="Rose J.K.C."/>
            <person name="Tang K."/>
        </authorList>
    </citation>
    <scope>NUCLEOTIDE SEQUENCE [LARGE SCALE GENOMIC DNA]</scope>
    <source>
        <strain evidence="2">cv. Huhao1</strain>
        <tissue evidence="1">Leaf</tissue>
    </source>
</reference>
<keyword evidence="2" id="KW-1185">Reference proteome</keyword>
<name>A0A2U1M9J1_ARTAN</name>
<dbReference type="Proteomes" id="UP000245207">
    <property type="component" value="Unassembled WGS sequence"/>
</dbReference>
<dbReference type="OrthoDB" id="1915303at2759"/>
<sequence length="167" mass="19138">MARKGKTSKDILQWLGDRAKIVQSKSNKDGSLDYTHENVLAANIMYRIGRTILIHCNEQKEWPTDEEVFEWVSKIIADIFLACFTNLPRVITIKCHHDAIEKRQGSIHTAARILGKSKVILNILKERQLPNLDMDSMAYLDKWHALPKSQIPEDSPSLNESLELTIM</sequence>
<proteinExistence type="predicted"/>
<dbReference type="EMBL" id="PKPP01006041">
    <property type="protein sequence ID" value="PWA57905.1"/>
    <property type="molecule type" value="Genomic_DNA"/>
</dbReference>
<comment type="caution">
    <text evidence="1">The sequence shown here is derived from an EMBL/GenBank/DDBJ whole genome shotgun (WGS) entry which is preliminary data.</text>
</comment>
<accession>A0A2U1M9J1</accession>
<gene>
    <name evidence="1" type="ORF">CTI12_AA407320</name>
</gene>
<evidence type="ECO:0000313" key="2">
    <source>
        <dbReference type="Proteomes" id="UP000245207"/>
    </source>
</evidence>
<organism evidence="1 2">
    <name type="scientific">Artemisia annua</name>
    <name type="common">Sweet wormwood</name>
    <dbReference type="NCBI Taxonomy" id="35608"/>
    <lineage>
        <taxon>Eukaryota</taxon>
        <taxon>Viridiplantae</taxon>
        <taxon>Streptophyta</taxon>
        <taxon>Embryophyta</taxon>
        <taxon>Tracheophyta</taxon>
        <taxon>Spermatophyta</taxon>
        <taxon>Magnoliopsida</taxon>
        <taxon>eudicotyledons</taxon>
        <taxon>Gunneridae</taxon>
        <taxon>Pentapetalae</taxon>
        <taxon>asterids</taxon>
        <taxon>campanulids</taxon>
        <taxon>Asterales</taxon>
        <taxon>Asteraceae</taxon>
        <taxon>Asteroideae</taxon>
        <taxon>Anthemideae</taxon>
        <taxon>Artemisiinae</taxon>
        <taxon>Artemisia</taxon>
    </lineage>
</organism>